<reference evidence="6 7" key="1">
    <citation type="submission" date="2020-04" db="EMBL/GenBank/DDBJ databases">
        <title>Collinsella sp. KGMB02528 nov., an anaerobic actinobacterium isolated from human feces.</title>
        <authorList>
            <person name="Han K.-I."/>
            <person name="Eom M.K."/>
            <person name="Kim J.-S."/>
            <person name="Lee K.C."/>
            <person name="Suh M.K."/>
            <person name="Park S.-H."/>
            <person name="Lee J.H."/>
            <person name="Kang S.W."/>
            <person name="Park J.-E."/>
            <person name="Oh B.S."/>
            <person name="Yu S.Y."/>
            <person name="Choi S.-H."/>
            <person name="Lee D.H."/>
            <person name="Yoon H."/>
            <person name="Kim B.-Y."/>
            <person name="Lee J.H."/>
            <person name="Lee J.-S."/>
        </authorList>
    </citation>
    <scope>NUCLEOTIDE SEQUENCE [LARGE SCALE GENOMIC DNA]</scope>
    <source>
        <strain evidence="6 7">KGMB02528</strain>
    </source>
</reference>
<dbReference type="EC" id="6.3.3.2" evidence="5"/>
<evidence type="ECO:0000256" key="2">
    <source>
        <dbReference type="ARBA" id="ARBA00022741"/>
    </source>
</evidence>
<evidence type="ECO:0000256" key="1">
    <source>
        <dbReference type="ARBA" id="ARBA00010638"/>
    </source>
</evidence>
<keyword evidence="2 4" id="KW-0547">Nucleotide-binding</keyword>
<keyword evidence="7" id="KW-1185">Reference proteome</keyword>
<dbReference type="GO" id="GO:0009396">
    <property type="term" value="P:folic acid-containing compound biosynthetic process"/>
    <property type="evidence" value="ECO:0007669"/>
    <property type="project" value="TreeGrafter"/>
</dbReference>
<dbReference type="Proteomes" id="UP000546970">
    <property type="component" value="Unassembled WGS sequence"/>
</dbReference>
<evidence type="ECO:0000256" key="5">
    <source>
        <dbReference type="RuleBase" id="RU361279"/>
    </source>
</evidence>
<dbReference type="Gene3D" id="3.40.50.10420">
    <property type="entry name" value="NagB/RpiA/CoA transferase-like"/>
    <property type="match status" value="1"/>
</dbReference>
<dbReference type="PANTHER" id="PTHR23407">
    <property type="entry name" value="ATPASE INHIBITOR/5-FORMYLTETRAHYDROFOLATE CYCLO-LIGASE"/>
    <property type="match status" value="1"/>
</dbReference>
<evidence type="ECO:0000313" key="6">
    <source>
        <dbReference type="EMBL" id="NMF56276.1"/>
    </source>
</evidence>
<dbReference type="GO" id="GO:0030272">
    <property type="term" value="F:5-formyltetrahydrofolate cyclo-ligase activity"/>
    <property type="evidence" value="ECO:0007669"/>
    <property type="project" value="UniProtKB-EC"/>
</dbReference>
<comment type="cofactor">
    <cofactor evidence="5">
        <name>Mg(2+)</name>
        <dbReference type="ChEBI" id="CHEBI:18420"/>
    </cofactor>
</comment>
<comment type="similarity">
    <text evidence="1 5">Belongs to the 5-formyltetrahydrofolate cyclo-ligase family.</text>
</comment>
<keyword evidence="5" id="KW-0479">Metal-binding</keyword>
<evidence type="ECO:0000256" key="3">
    <source>
        <dbReference type="ARBA" id="ARBA00022840"/>
    </source>
</evidence>
<protein>
    <recommendedName>
        <fullName evidence="5">5-formyltetrahydrofolate cyclo-ligase</fullName>
        <ecNumber evidence="5">6.3.3.2</ecNumber>
    </recommendedName>
</protein>
<keyword evidence="3 4" id="KW-0067">ATP-binding</keyword>
<dbReference type="InterPro" id="IPR024185">
    <property type="entry name" value="FTHF_cligase-like_sf"/>
</dbReference>
<sequence>MLNNSPRDNDIAQIKQEVRAQIIAQRDALAPALRSRKSSAICANLADAAKQALPTRMSRQPTVAVYSPMGSEADLGEFIAALYDARARVAFPAMLPDLQDGQRMQMRIVSYKDYLDGSAPFIAHPVRPFLPFDEAELKRYPTVAPHELDAIVVPLVGFDANGMRLGYGGGCYDRYLPKLQPRCFVVGVAFSEQQVPRVPVDAFDLPLPRIISA</sequence>
<dbReference type="EMBL" id="JABBCP010000007">
    <property type="protein sequence ID" value="NMF56276.1"/>
    <property type="molecule type" value="Genomic_DNA"/>
</dbReference>
<comment type="caution">
    <text evidence="6">The sequence shown here is derived from an EMBL/GenBank/DDBJ whole genome shotgun (WGS) entry which is preliminary data.</text>
</comment>
<evidence type="ECO:0000313" key="7">
    <source>
        <dbReference type="Proteomes" id="UP000546970"/>
    </source>
</evidence>
<dbReference type="GO" id="GO:0035999">
    <property type="term" value="P:tetrahydrofolate interconversion"/>
    <property type="evidence" value="ECO:0007669"/>
    <property type="project" value="TreeGrafter"/>
</dbReference>
<feature type="binding site" evidence="4">
    <location>
        <begin position="164"/>
        <end position="172"/>
    </location>
    <ligand>
        <name>ATP</name>
        <dbReference type="ChEBI" id="CHEBI:30616"/>
    </ligand>
</feature>
<gene>
    <name evidence="6" type="ORF">HF320_08065</name>
</gene>
<dbReference type="InterPro" id="IPR002698">
    <property type="entry name" value="FTHF_cligase"/>
</dbReference>
<name>A0A7X9UD44_9ACTN</name>
<dbReference type="Pfam" id="PF01812">
    <property type="entry name" value="5-FTHF_cyc-lig"/>
    <property type="match status" value="1"/>
</dbReference>
<dbReference type="InterPro" id="IPR037171">
    <property type="entry name" value="NagB/RpiA_transferase-like"/>
</dbReference>
<dbReference type="GO" id="GO:0046872">
    <property type="term" value="F:metal ion binding"/>
    <property type="evidence" value="ECO:0007669"/>
    <property type="project" value="UniProtKB-KW"/>
</dbReference>
<dbReference type="PIRSF" id="PIRSF006806">
    <property type="entry name" value="FTHF_cligase"/>
    <property type="match status" value="1"/>
</dbReference>
<accession>A0A7X9UD44</accession>
<dbReference type="RefSeq" id="WP_169277841.1">
    <property type="nucleotide sequence ID" value="NZ_JABBCP010000007.1"/>
</dbReference>
<evidence type="ECO:0000256" key="4">
    <source>
        <dbReference type="PIRSR" id="PIRSR006806-1"/>
    </source>
</evidence>
<dbReference type="PANTHER" id="PTHR23407:SF1">
    <property type="entry name" value="5-FORMYLTETRAHYDROFOLATE CYCLO-LIGASE"/>
    <property type="match status" value="1"/>
</dbReference>
<dbReference type="SUPFAM" id="SSF100950">
    <property type="entry name" value="NagB/RpiA/CoA transferase-like"/>
    <property type="match status" value="1"/>
</dbReference>
<keyword evidence="6" id="KW-0436">Ligase</keyword>
<feature type="binding site" evidence="4">
    <location>
        <position position="72"/>
    </location>
    <ligand>
        <name>substrate</name>
    </ligand>
</feature>
<dbReference type="GO" id="GO:0005524">
    <property type="term" value="F:ATP binding"/>
    <property type="evidence" value="ECO:0007669"/>
    <property type="project" value="UniProtKB-KW"/>
</dbReference>
<dbReference type="NCBIfam" id="TIGR02727">
    <property type="entry name" value="MTHFS_bact"/>
    <property type="match status" value="1"/>
</dbReference>
<organism evidence="6 7">
    <name type="scientific">Collinsella acetigenes</name>
    <dbReference type="NCBI Taxonomy" id="2713419"/>
    <lineage>
        <taxon>Bacteria</taxon>
        <taxon>Bacillati</taxon>
        <taxon>Actinomycetota</taxon>
        <taxon>Coriobacteriia</taxon>
        <taxon>Coriobacteriales</taxon>
        <taxon>Coriobacteriaceae</taxon>
        <taxon>Collinsella</taxon>
    </lineage>
</organism>
<comment type="catalytic activity">
    <reaction evidence="5">
        <text>(6S)-5-formyl-5,6,7,8-tetrahydrofolate + ATP = (6R)-5,10-methenyltetrahydrofolate + ADP + phosphate</text>
        <dbReference type="Rhea" id="RHEA:10488"/>
        <dbReference type="ChEBI" id="CHEBI:30616"/>
        <dbReference type="ChEBI" id="CHEBI:43474"/>
        <dbReference type="ChEBI" id="CHEBI:57455"/>
        <dbReference type="ChEBI" id="CHEBI:57457"/>
        <dbReference type="ChEBI" id="CHEBI:456216"/>
        <dbReference type="EC" id="6.3.3.2"/>
    </reaction>
</comment>
<feature type="binding site" evidence="4">
    <location>
        <begin position="15"/>
        <end position="19"/>
    </location>
    <ligand>
        <name>ATP</name>
        <dbReference type="ChEBI" id="CHEBI:30616"/>
    </ligand>
</feature>
<keyword evidence="5" id="KW-0460">Magnesium</keyword>
<proteinExistence type="inferred from homology"/>
<dbReference type="AlphaFoldDB" id="A0A7X9UD44"/>